<reference evidence="2" key="1">
    <citation type="submission" date="2023-03" db="EMBL/GenBank/DDBJ databases">
        <title>Lomoglobus Profundus gen. nov., sp. nov., a novel member of the phylum Verrucomicrobia, isolated from deep-marine sediment of South China Sea.</title>
        <authorList>
            <person name="Ahmad T."/>
            <person name="Ishaq S.E."/>
            <person name="Wang F."/>
        </authorList>
    </citation>
    <scope>NUCLEOTIDE SEQUENCE</scope>
    <source>
        <strain evidence="2">LMO-M01</strain>
    </source>
</reference>
<feature type="signal peptide" evidence="1">
    <location>
        <begin position="1"/>
        <end position="32"/>
    </location>
</feature>
<dbReference type="AlphaFoldDB" id="A0AAF0CPR3"/>
<dbReference type="RefSeq" id="WP_330930331.1">
    <property type="nucleotide sequence ID" value="NZ_CP119075.1"/>
</dbReference>
<sequence length="588" mass="65710">MTLKKLCSRGTGSALLLFGLVALGDAQNPASAAPDEVVTLPPVFVEPATRPIRWTYARAGKLELITTHDRAFARSFVHQYFRQLQLVREIVPDRYLWEPYLPTRHIIVGLKNKRRETDQAMSAILDQLQQKQGASTDRANDKQRFLPNLRLSGHDSSVVFAFQDEAEETPSSAFGATAYFDRNYNPRWRSHAAEAGFYFTTNRLTQLLSLRSPALPAWLIVGLTGVYDSCRFDNDSFTLTNATWRSPAEADALRLDPDRPRDLMVLRAFFEAPPPLDPDTRQRWQEQATLFVRWALFADDGAYRTALWNFVDDLELAEPTDPVFRQHFGFGFSDARDRLSAYLSAAVVESFAVAPTEFDDAPPAEIKRALPGVAYLIQGEWERLETNYVRQHAPALVDNYLGRARATVARARDADDSLEVRALSGLLEYEADNIATARADLEAAVAGGIQRPRVLQVLAQLRYLELVAATPADQPIDAAKIGAVTFPLEMARDSSPALPEIYAQMATLWLKSDVDLTRRHIADLATGARLFPQHPAVIGRMALLQANRGNVRSALQIVDYARTRCRDAQSAATYDELRAQLANFLPPP</sequence>
<dbReference type="EMBL" id="CP119075">
    <property type="protein sequence ID" value="WED65801.1"/>
    <property type="molecule type" value="Genomic_DNA"/>
</dbReference>
<protein>
    <submittedName>
        <fullName evidence="2">Uncharacterized protein</fullName>
    </submittedName>
</protein>
<evidence type="ECO:0000313" key="3">
    <source>
        <dbReference type="Proteomes" id="UP001218638"/>
    </source>
</evidence>
<proteinExistence type="predicted"/>
<name>A0AAF0CPR3_9BACT</name>
<accession>A0AAF0CPR3</accession>
<organism evidence="2 3">
    <name type="scientific">Synoicihabitans lomoniglobus</name>
    <dbReference type="NCBI Taxonomy" id="2909285"/>
    <lineage>
        <taxon>Bacteria</taxon>
        <taxon>Pseudomonadati</taxon>
        <taxon>Verrucomicrobiota</taxon>
        <taxon>Opitutia</taxon>
        <taxon>Opitutales</taxon>
        <taxon>Opitutaceae</taxon>
        <taxon>Synoicihabitans</taxon>
    </lineage>
</organism>
<dbReference type="Proteomes" id="UP001218638">
    <property type="component" value="Chromosome"/>
</dbReference>
<gene>
    <name evidence="2" type="ORF">PXH66_02935</name>
</gene>
<dbReference type="KEGG" id="slom:PXH66_02935"/>
<evidence type="ECO:0000256" key="1">
    <source>
        <dbReference type="SAM" id="SignalP"/>
    </source>
</evidence>
<keyword evidence="3" id="KW-1185">Reference proteome</keyword>
<feature type="chain" id="PRO_5041989948" evidence="1">
    <location>
        <begin position="33"/>
        <end position="588"/>
    </location>
</feature>
<keyword evidence="1" id="KW-0732">Signal</keyword>
<evidence type="ECO:0000313" key="2">
    <source>
        <dbReference type="EMBL" id="WED65801.1"/>
    </source>
</evidence>